<dbReference type="InterPro" id="IPR017452">
    <property type="entry name" value="GPCR_Rhodpsn_7TM"/>
</dbReference>
<evidence type="ECO:0000313" key="14">
    <source>
        <dbReference type="Proteomes" id="UP001152799"/>
    </source>
</evidence>
<feature type="transmembrane region" description="Helical" evidence="11">
    <location>
        <begin position="133"/>
        <end position="154"/>
    </location>
</feature>
<feature type="transmembrane region" description="Helical" evidence="11">
    <location>
        <begin position="55"/>
        <end position="79"/>
    </location>
</feature>
<dbReference type="PROSITE" id="PS00237">
    <property type="entry name" value="G_PROTEIN_RECEP_F1_1"/>
    <property type="match status" value="1"/>
</dbReference>
<dbReference type="PANTHER" id="PTHR24249:SF414">
    <property type="entry name" value="LP14436P"/>
    <property type="match status" value="1"/>
</dbReference>
<sequence>MSTNATQSLGEDYNGTIVWFIVNVTLTAVTISGNLLTIAAIFFSRKLSSVVANQFIFSLAISDLFVGLTIPYHMTFYTINSEFGSSKTNCLLRFVLVSFACSSSITNLLVIASDRYAAIVYPLHYARVVTRKCSVVVVMVAWSVSFAVAAMPVKWNEWRAGAECEFFNVVPDDYLNFVLCPMFALIWCAMLLLYSRICREAKGQVERMRNGNGAQQFGLQLRDSKSFQVMLTILGCFTVCWLPLPSNHHLLPAQSRLAGNPLLRDRI</sequence>
<keyword evidence="4 10" id="KW-0812">Transmembrane</keyword>
<dbReference type="InterPro" id="IPR050569">
    <property type="entry name" value="TAAR"/>
</dbReference>
<keyword evidence="7 11" id="KW-0472">Membrane</keyword>
<dbReference type="Pfam" id="PF00001">
    <property type="entry name" value="7tm_1"/>
    <property type="match status" value="1"/>
</dbReference>
<evidence type="ECO:0000256" key="5">
    <source>
        <dbReference type="ARBA" id="ARBA00022989"/>
    </source>
</evidence>
<keyword evidence="6 10" id="KW-0297">G-protein coupled receptor</keyword>
<evidence type="ECO:0000256" key="6">
    <source>
        <dbReference type="ARBA" id="ARBA00023040"/>
    </source>
</evidence>
<dbReference type="OrthoDB" id="10042731at2759"/>
<evidence type="ECO:0000256" key="2">
    <source>
        <dbReference type="ARBA" id="ARBA00010663"/>
    </source>
</evidence>
<gene>
    <name evidence="13" type="ORF">CEUTPL_LOCUS4533</name>
</gene>
<dbReference type="Proteomes" id="UP001152799">
    <property type="component" value="Chromosome 16"/>
</dbReference>
<evidence type="ECO:0000256" key="4">
    <source>
        <dbReference type="ARBA" id="ARBA00022692"/>
    </source>
</evidence>
<feature type="domain" description="G-protein coupled receptors family 1 profile" evidence="12">
    <location>
        <begin position="33"/>
        <end position="244"/>
    </location>
</feature>
<dbReference type="Gene3D" id="1.20.1070.10">
    <property type="entry name" value="Rhodopsin 7-helix transmembrane proteins"/>
    <property type="match status" value="1"/>
</dbReference>
<feature type="transmembrane region" description="Helical" evidence="11">
    <location>
        <begin position="91"/>
        <end position="112"/>
    </location>
</feature>
<dbReference type="GO" id="GO:0004930">
    <property type="term" value="F:G protein-coupled receptor activity"/>
    <property type="evidence" value="ECO:0007669"/>
    <property type="project" value="UniProtKB-KW"/>
</dbReference>
<evidence type="ECO:0000256" key="3">
    <source>
        <dbReference type="ARBA" id="ARBA00022475"/>
    </source>
</evidence>
<feature type="transmembrane region" description="Helical" evidence="11">
    <location>
        <begin position="174"/>
        <end position="194"/>
    </location>
</feature>
<evidence type="ECO:0000313" key="13">
    <source>
        <dbReference type="EMBL" id="CAG9763882.1"/>
    </source>
</evidence>
<proteinExistence type="inferred from homology"/>
<reference evidence="13" key="1">
    <citation type="submission" date="2022-01" db="EMBL/GenBank/DDBJ databases">
        <authorList>
            <person name="King R."/>
        </authorList>
    </citation>
    <scope>NUCLEOTIDE SEQUENCE</scope>
</reference>
<evidence type="ECO:0000259" key="12">
    <source>
        <dbReference type="PROSITE" id="PS50262"/>
    </source>
</evidence>
<name>A0A9N9QLQ5_9CUCU</name>
<evidence type="ECO:0000256" key="7">
    <source>
        <dbReference type="ARBA" id="ARBA00023136"/>
    </source>
</evidence>
<comment type="subcellular location">
    <subcellularLocation>
        <location evidence="1">Cell membrane</location>
        <topology evidence="1">Multi-pass membrane protein</topology>
    </subcellularLocation>
</comment>
<dbReference type="SUPFAM" id="SSF81321">
    <property type="entry name" value="Family A G protein-coupled receptor-like"/>
    <property type="match status" value="1"/>
</dbReference>
<keyword evidence="8 10" id="KW-0675">Receptor</keyword>
<protein>
    <recommendedName>
        <fullName evidence="12">G-protein coupled receptors family 1 profile domain-containing protein</fullName>
    </recommendedName>
</protein>
<dbReference type="PRINTS" id="PR00237">
    <property type="entry name" value="GPCRRHODOPSN"/>
</dbReference>
<keyword evidence="9 10" id="KW-0807">Transducer</keyword>
<dbReference type="PROSITE" id="PS50262">
    <property type="entry name" value="G_PROTEIN_RECEP_F1_2"/>
    <property type="match status" value="1"/>
</dbReference>
<dbReference type="InterPro" id="IPR000276">
    <property type="entry name" value="GPCR_Rhodpsn"/>
</dbReference>
<evidence type="ECO:0000256" key="9">
    <source>
        <dbReference type="ARBA" id="ARBA00023224"/>
    </source>
</evidence>
<keyword evidence="14" id="KW-1185">Reference proteome</keyword>
<evidence type="ECO:0000256" key="8">
    <source>
        <dbReference type="ARBA" id="ARBA00023170"/>
    </source>
</evidence>
<dbReference type="GO" id="GO:0005886">
    <property type="term" value="C:plasma membrane"/>
    <property type="evidence" value="ECO:0007669"/>
    <property type="project" value="UniProtKB-SubCell"/>
</dbReference>
<dbReference type="CDD" id="cd00637">
    <property type="entry name" value="7tm_classA_rhodopsin-like"/>
    <property type="match status" value="1"/>
</dbReference>
<evidence type="ECO:0000256" key="1">
    <source>
        <dbReference type="ARBA" id="ARBA00004651"/>
    </source>
</evidence>
<dbReference type="AlphaFoldDB" id="A0A9N9QLQ5"/>
<evidence type="ECO:0000256" key="10">
    <source>
        <dbReference type="RuleBase" id="RU000688"/>
    </source>
</evidence>
<keyword evidence="3" id="KW-1003">Cell membrane</keyword>
<comment type="similarity">
    <text evidence="2 10">Belongs to the G-protein coupled receptor 1 family.</text>
</comment>
<evidence type="ECO:0000256" key="11">
    <source>
        <dbReference type="SAM" id="Phobius"/>
    </source>
</evidence>
<keyword evidence="5 11" id="KW-1133">Transmembrane helix</keyword>
<dbReference type="EMBL" id="OU892292">
    <property type="protein sequence ID" value="CAG9763882.1"/>
    <property type="molecule type" value="Genomic_DNA"/>
</dbReference>
<feature type="transmembrane region" description="Helical" evidence="11">
    <location>
        <begin position="17"/>
        <end position="43"/>
    </location>
</feature>
<dbReference type="PANTHER" id="PTHR24249">
    <property type="entry name" value="HISTAMINE RECEPTOR-RELATED G-PROTEIN COUPLED RECEPTOR"/>
    <property type="match status" value="1"/>
</dbReference>
<organism evidence="13 14">
    <name type="scientific">Ceutorhynchus assimilis</name>
    <name type="common">cabbage seed weevil</name>
    <dbReference type="NCBI Taxonomy" id="467358"/>
    <lineage>
        <taxon>Eukaryota</taxon>
        <taxon>Metazoa</taxon>
        <taxon>Ecdysozoa</taxon>
        <taxon>Arthropoda</taxon>
        <taxon>Hexapoda</taxon>
        <taxon>Insecta</taxon>
        <taxon>Pterygota</taxon>
        <taxon>Neoptera</taxon>
        <taxon>Endopterygota</taxon>
        <taxon>Coleoptera</taxon>
        <taxon>Polyphaga</taxon>
        <taxon>Cucujiformia</taxon>
        <taxon>Curculionidae</taxon>
        <taxon>Ceutorhynchinae</taxon>
        <taxon>Ceutorhynchus</taxon>
    </lineage>
</organism>
<accession>A0A9N9QLQ5</accession>